<proteinExistence type="predicted"/>
<accession>A0ACC2GNP5</accession>
<comment type="caution">
    <text evidence="1">The sequence shown here is derived from an EMBL/GenBank/DDBJ whole genome shotgun (WGS) entry which is preliminary data.</text>
</comment>
<reference evidence="1" key="1">
    <citation type="submission" date="2021-05" db="EMBL/GenBank/DDBJ databases">
        <authorList>
            <person name="Pan Q."/>
            <person name="Jouanno E."/>
            <person name="Zahm M."/>
            <person name="Klopp C."/>
            <person name="Cabau C."/>
            <person name="Louis A."/>
            <person name="Berthelot C."/>
            <person name="Parey E."/>
            <person name="Roest Crollius H."/>
            <person name="Montfort J."/>
            <person name="Robinson-Rechavi M."/>
            <person name="Bouchez O."/>
            <person name="Lampietro C."/>
            <person name="Lopez Roques C."/>
            <person name="Donnadieu C."/>
            <person name="Postlethwait J."/>
            <person name="Bobe J."/>
            <person name="Dillon D."/>
            <person name="Chandos A."/>
            <person name="von Hippel F."/>
            <person name="Guiguen Y."/>
        </authorList>
    </citation>
    <scope>NUCLEOTIDE SEQUENCE</scope>
    <source>
        <strain evidence="1">YG-Jan2019</strain>
    </source>
</reference>
<organism evidence="1 2">
    <name type="scientific">Dallia pectoralis</name>
    <name type="common">Alaska blackfish</name>
    <dbReference type="NCBI Taxonomy" id="75939"/>
    <lineage>
        <taxon>Eukaryota</taxon>
        <taxon>Metazoa</taxon>
        <taxon>Chordata</taxon>
        <taxon>Craniata</taxon>
        <taxon>Vertebrata</taxon>
        <taxon>Euteleostomi</taxon>
        <taxon>Actinopterygii</taxon>
        <taxon>Neopterygii</taxon>
        <taxon>Teleostei</taxon>
        <taxon>Protacanthopterygii</taxon>
        <taxon>Esociformes</taxon>
        <taxon>Umbridae</taxon>
        <taxon>Dallia</taxon>
    </lineage>
</organism>
<dbReference type="EMBL" id="CM055738">
    <property type="protein sequence ID" value="KAJ8005267.1"/>
    <property type="molecule type" value="Genomic_DNA"/>
</dbReference>
<evidence type="ECO:0000313" key="1">
    <source>
        <dbReference type="EMBL" id="KAJ8005267.1"/>
    </source>
</evidence>
<keyword evidence="2" id="KW-1185">Reference proteome</keyword>
<dbReference type="Proteomes" id="UP001157502">
    <property type="component" value="Chromosome 11"/>
</dbReference>
<protein>
    <submittedName>
        <fullName evidence="1">Uncharacterized protein</fullName>
    </submittedName>
</protein>
<name>A0ACC2GNP5_DALPE</name>
<sequence length="318" mass="35698">MPSCHPAPLSYFQQSRKAIGISCFGSTGTKEPYFLGVAICEATMKTVALILALAVISGCHARVLRQAEVPKDQWEENVERFWTYLSEINSRAEGMVEDIKTAHITRELDTLISETTAELAVYRDNVQTKLVPYTEETAGQLGQDLHLLTTKLEKDMLEAKKRTTQYLEDIKTMMNQDAGNAQTHIENYTRKLKKRLDKDTEEIRNTVSTYLGELQSRTYQNVETLQKRVEPIVSEAHGTAADRLGSFSSLVKSQGQGLNQHVSTKAEDLRVQVEATAEELRKTLEEKIDELSSLIGPFAAKINDQLKTIMDKVKETSA</sequence>
<gene>
    <name evidence="1" type="ORF">DPEC_G00144860</name>
</gene>
<evidence type="ECO:0000313" key="2">
    <source>
        <dbReference type="Proteomes" id="UP001157502"/>
    </source>
</evidence>